<dbReference type="GeneID" id="98918321"/>
<gene>
    <name evidence="6" type="ORF">BUTYVIB_01449</name>
</gene>
<dbReference type="PANTHER" id="PTHR10146:SF14">
    <property type="entry name" value="PYRIDOXAL PHOSPHATE HOMEOSTASIS PROTEIN"/>
    <property type="match status" value="1"/>
</dbReference>
<evidence type="ECO:0000256" key="1">
    <source>
        <dbReference type="ARBA" id="ARBA00022898"/>
    </source>
</evidence>
<dbReference type="NCBIfam" id="TIGR00044">
    <property type="entry name" value="YggS family pyridoxal phosphate-dependent enzyme"/>
    <property type="match status" value="1"/>
</dbReference>
<accession>D4S033</accession>
<evidence type="ECO:0000256" key="3">
    <source>
        <dbReference type="PIRSR" id="PIRSR004848-1"/>
    </source>
</evidence>
<evidence type="ECO:0000313" key="7">
    <source>
        <dbReference type="Proteomes" id="UP000006238"/>
    </source>
</evidence>
<comment type="cofactor">
    <cofactor evidence="3">
        <name>pyridoxal 5'-phosphate</name>
        <dbReference type="ChEBI" id="CHEBI:597326"/>
    </cofactor>
</comment>
<dbReference type="EMBL" id="ABWN01000030">
    <property type="protein sequence ID" value="EFF68181.1"/>
    <property type="molecule type" value="Genomic_DNA"/>
</dbReference>
<sequence length="230" mass="25643">MVTDNLKKVIERMENAAKRAGRNPEDITLIAVSKTKPVELIKQVYDAGIREFGENKVQEIDRKSEILPKDIKWHMIGHLQRNKVKTVIKEACLIHSVDSIRLAEQISKDAATLGISVPVLLEVNIACEESKYGFKAEETEAALVEIAKLPNITVRGLMTSAPITDNPEDNRIYFKALKQLCVDLKAKNIDNTSMDFLSMGMTGDFEVAVEEGATHIRVGTAIFGERDYSI</sequence>
<dbReference type="CDD" id="cd00635">
    <property type="entry name" value="PLPDE_III_YBL036c_like"/>
    <property type="match status" value="1"/>
</dbReference>
<comment type="similarity">
    <text evidence="2 4">Belongs to the pyridoxal phosphate-binding protein YggS/PROSC family.</text>
</comment>
<reference evidence="6 7" key="1">
    <citation type="submission" date="2010-02" db="EMBL/GenBank/DDBJ databases">
        <authorList>
            <person name="Weinstock G."/>
            <person name="Sodergren E."/>
            <person name="Clifton S."/>
            <person name="Fulton L."/>
            <person name="Fulton B."/>
            <person name="Courtney L."/>
            <person name="Fronick C."/>
            <person name="Harrison M."/>
            <person name="Strong C."/>
            <person name="Farmer C."/>
            <person name="Delahaunty K."/>
            <person name="Markovic C."/>
            <person name="Hall O."/>
            <person name="Minx P."/>
            <person name="Tomlinson C."/>
            <person name="Mitreva M."/>
            <person name="Nelson J."/>
            <person name="Hou S."/>
            <person name="Wollam A."/>
            <person name="Pepin K.H."/>
            <person name="Johnson M."/>
            <person name="Bhonagiri V."/>
            <person name="Zhang X."/>
            <person name="Suruliraj S."/>
            <person name="Warren W."/>
            <person name="Chinwalla A."/>
            <person name="Mardis E.R."/>
            <person name="Wilson R.K."/>
        </authorList>
    </citation>
    <scope>NUCLEOTIDE SEQUENCE [LARGE SCALE GENOMIC DNA]</scope>
    <source>
        <strain evidence="6 7">DSM 2876</strain>
    </source>
</reference>
<dbReference type="AlphaFoldDB" id="D4S033"/>
<protein>
    <recommendedName>
        <fullName evidence="2">Pyridoxal phosphate homeostasis protein</fullName>
        <shortName evidence="2">PLP homeostasis protein</shortName>
    </recommendedName>
</protein>
<proteinExistence type="inferred from homology"/>
<dbReference type="SUPFAM" id="SSF51419">
    <property type="entry name" value="PLP-binding barrel"/>
    <property type="match status" value="1"/>
</dbReference>
<dbReference type="Pfam" id="PF01168">
    <property type="entry name" value="Ala_racemase_N"/>
    <property type="match status" value="1"/>
</dbReference>
<comment type="function">
    <text evidence="2">Pyridoxal 5'-phosphate (PLP)-binding protein, which is involved in PLP homeostasis.</text>
</comment>
<evidence type="ECO:0000256" key="2">
    <source>
        <dbReference type="HAMAP-Rule" id="MF_02087"/>
    </source>
</evidence>
<dbReference type="GO" id="GO:0030170">
    <property type="term" value="F:pyridoxal phosphate binding"/>
    <property type="evidence" value="ECO:0007669"/>
    <property type="project" value="UniProtKB-UniRule"/>
</dbReference>
<dbReference type="PANTHER" id="PTHR10146">
    <property type="entry name" value="PROLINE SYNTHETASE CO-TRANSCRIBED BACTERIAL HOMOLOG PROTEIN"/>
    <property type="match status" value="1"/>
</dbReference>
<dbReference type="FunFam" id="3.20.20.10:FF:000018">
    <property type="entry name" value="Pyridoxal phosphate homeostasis protein"/>
    <property type="match status" value="1"/>
</dbReference>
<keyword evidence="1 2" id="KW-0663">Pyridoxal phosphate</keyword>
<dbReference type="InterPro" id="IPR011078">
    <property type="entry name" value="PyrdxlP_homeostasis"/>
</dbReference>
<feature type="domain" description="Alanine racemase N-terminal" evidence="5">
    <location>
        <begin position="6"/>
        <end position="226"/>
    </location>
</feature>
<dbReference type="InterPro" id="IPR029066">
    <property type="entry name" value="PLP-binding_barrel"/>
</dbReference>
<organism evidence="6 7">
    <name type="scientific">Eshraghiella crossota DSM 2876</name>
    <dbReference type="NCBI Taxonomy" id="511680"/>
    <lineage>
        <taxon>Bacteria</taxon>
        <taxon>Bacillati</taxon>
        <taxon>Bacillota</taxon>
        <taxon>Clostridia</taxon>
        <taxon>Lachnospirales</taxon>
        <taxon>Lachnospiraceae</taxon>
        <taxon>Eshraghiella</taxon>
    </lineage>
</organism>
<evidence type="ECO:0000313" key="6">
    <source>
        <dbReference type="EMBL" id="EFF68181.1"/>
    </source>
</evidence>
<dbReference type="STRING" id="45851.BHV86_10490"/>
<dbReference type="HAMAP" id="MF_02087">
    <property type="entry name" value="PLP_homeostasis"/>
    <property type="match status" value="1"/>
</dbReference>
<dbReference type="Proteomes" id="UP000006238">
    <property type="component" value="Unassembled WGS sequence"/>
</dbReference>
<keyword evidence="7" id="KW-1185">Reference proteome</keyword>
<dbReference type="InterPro" id="IPR001608">
    <property type="entry name" value="Ala_racemase_N"/>
</dbReference>
<name>D4S033_9FIRM</name>
<feature type="modified residue" description="N6-(pyridoxal phosphate)lysine" evidence="2 3">
    <location>
        <position position="34"/>
    </location>
</feature>
<dbReference type="PROSITE" id="PS01211">
    <property type="entry name" value="UPF0001"/>
    <property type="match status" value="1"/>
</dbReference>
<dbReference type="HOGENOM" id="CLU_059988_1_0_9"/>
<dbReference type="RefSeq" id="WP_005603054.1">
    <property type="nucleotide sequence ID" value="NZ_GG663524.1"/>
</dbReference>
<dbReference type="eggNOG" id="COG0325">
    <property type="taxonomic scope" value="Bacteria"/>
</dbReference>
<evidence type="ECO:0000256" key="4">
    <source>
        <dbReference type="RuleBase" id="RU004514"/>
    </source>
</evidence>
<dbReference type="Gene3D" id="3.20.20.10">
    <property type="entry name" value="Alanine racemase"/>
    <property type="match status" value="1"/>
</dbReference>
<dbReference type="PIRSF" id="PIRSF004848">
    <property type="entry name" value="YBL036c_PLPDEIII"/>
    <property type="match status" value="1"/>
</dbReference>
<evidence type="ECO:0000259" key="5">
    <source>
        <dbReference type="Pfam" id="PF01168"/>
    </source>
</evidence>
<comment type="caution">
    <text evidence="6">The sequence shown here is derived from an EMBL/GenBank/DDBJ whole genome shotgun (WGS) entry which is preliminary data.</text>
</comment>